<feature type="signal peptide" evidence="2">
    <location>
        <begin position="1"/>
        <end position="23"/>
    </location>
</feature>
<reference evidence="3 6" key="2">
    <citation type="submission" date="2023-07" db="EMBL/GenBank/DDBJ databases">
        <title>Genomic Encyclopedia of Type Strains, Phase IV (KMG-IV): sequencing the most valuable type-strain genomes for metagenomic binning, comparative biology and taxonomic classification.</title>
        <authorList>
            <person name="Goeker M."/>
        </authorList>
    </citation>
    <scope>NUCLEOTIDE SEQUENCE [LARGE SCALE GENOMIC DNA]</scope>
    <source>
        <strain evidence="3 6">DSM 14432</strain>
    </source>
</reference>
<evidence type="ECO:0000313" key="5">
    <source>
        <dbReference type="Proteomes" id="UP000439914"/>
    </source>
</evidence>
<dbReference type="Proteomes" id="UP000439914">
    <property type="component" value="Unassembled WGS sequence"/>
</dbReference>
<feature type="region of interest" description="Disordered" evidence="1">
    <location>
        <begin position="21"/>
        <end position="43"/>
    </location>
</feature>
<sequence>MRRKFLGVLYCAAIIVSPAPLSAGDEGAEPARDEQGKITDRRHPDYVKCRTESVAGSRAKKRRICLTNEQWAEVARQGRSMATAIVEGGRAGIDWEAVQQNKRGSPCQQFVC</sequence>
<evidence type="ECO:0000313" key="3">
    <source>
        <dbReference type="EMBL" id="MDQ0565853.1"/>
    </source>
</evidence>
<proteinExistence type="predicted"/>
<gene>
    <name evidence="4" type="ORF">GRI55_00365</name>
    <name evidence="3" type="ORF">QOZ97_001386</name>
</gene>
<organism evidence="4 5">
    <name type="scientific">Qipengyuania citrea</name>
    <dbReference type="NCBI Taxonomy" id="225971"/>
    <lineage>
        <taxon>Bacteria</taxon>
        <taxon>Pseudomonadati</taxon>
        <taxon>Pseudomonadota</taxon>
        <taxon>Alphaproteobacteria</taxon>
        <taxon>Sphingomonadales</taxon>
        <taxon>Erythrobacteraceae</taxon>
        <taxon>Qipengyuania</taxon>
    </lineage>
</organism>
<name>A0A6I4U578_9SPHN</name>
<evidence type="ECO:0000313" key="6">
    <source>
        <dbReference type="Proteomes" id="UP001238601"/>
    </source>
</evidence>
<accession>A0A6I4U578</accession>
<feature type="compositionally biased region" description="Basic and acidic residues" evidence="1">
    <location>
        <begin position="29"/>
        <end position="43"/>
    </location>
</feature>
<dbReference type="AlphaFoldDB" id="A0A6I4U578"/>
<keyword evidence="2" id="KW-0732">Signal</keyword>
<keyword evidence="6" id="KW-1185">Reference proteome</keyword>
<dbReference type="EMBL" id="JAUSWK010000002">
    <property type="protein sequence ID" value="MDQ0565853.1"/>
    <property type="molecule type" value="Genomic_DNA"/>
</dbReference>
<evidence type="ECO:0000256" key="1">
    <source>
        <dbReference type="SAM" id="MobiDB-lite"/>
    </source>
</evidence>
<dbReference type="GeneID" id="93686211"/>
<dbReference type="EMBL" id="WTYG01000001">
    <property type="protein sequence ID" value="MXP34221.1"/>
    <property type="molecule type" value="Genomic_DNA"/>
</dbReference>
<reference evidence="4 5" key="1">
    <citation type="submission" date="2019-12" db="EMBL/GenBank/DDBJ databases">
        <title>Genomic-based taxomic classification of the family Erythrobacteraceae.</title>
        <authorList>
            <person name="Xu L."/>
        </authorList>
    </citation>
    <scope>NUCLEOTIDE SEQUENCE [LARGE SCALE GENOMIC DNA]</scope>
    <source>
        <strain evidence="4 5">CGMCC 1.8703</strain>
    </source>
</reference>
<protein>
    <recommendedName>
        <fullName evidence="7">Secreted protein</fullName>
    </recommendedName>
</protein>
<feature type="chain" id="PRO_5026188791" description="Secreted protein" evidence="2">
    <location>
        <begin position="24"/>
        <end position="112"/>
    </location>
</feature>
<evidence type="ECO:0008006" key="7">
    <source>
        <dbReference type="Google" id="ProtNLM"/>
    </source>
</evidence>
<evidence type="ECO:0000256" key="2">
    <source>
        <dbReference type="SAM" id="SignalP"/>
    </source>
</evidence>
<evidence type="ECO:0000313" key="4">
    <source>
        <dbReference type="EMBL" id="MXP34221.1"/>
    </source>
</evidence>
<comment type="caution">
    <text evidence="4">The sequence shown here is derived from an EMBL/GenBank/DDBJ whole genome shotgun (WGS) entry which is preliminary data.</text>
</comment>
<dbReference type="RefSeq" id="WP_160765828.1">
    <property type="nucleotide sequence ID" value="NZ_JAUSWK010000002.1"/>
</dbReference>
<dbReference type="Proteomes" id="UP001238601">
    <property type="component" value="Unassembled WGS sequence"/>
</dbReference>